<dbReference type="InterPro" id="IPR001810">
    <property type="entry name" value="F-box_dom"/>
</dbReference>
<protein>
    <submittedName>
        <fullName evidence="4">F-box/WD-40 repeat-containing protein</fullName>
    </submittedName>
</protein>
<name>A0AAX6FYZ3_IRIPA</name>
<dbReference type="InterPro" id="IPR042627">
    <property type="entry name" value="FBXW2"/>
</dbReference>
<dbReference type="EMBL" id="JANAVB010024999">
    <property type="protein sequence ID" value="KAJ6821278.1"/>
    <property type="molecule type" value="Genomic_DNA"/>
</dbReference>
<proteinExistence type="predicted"/>
<accession>A0AAX6FYZ3</accession>
<comment type="caution">
    <text evidence="4">The sequence shown here is derived from an EMBL/GenBank/DDBJ whole genome shotgun (WGS) entry which is preliminary data.</text>
</comment>
<reference evidence="4" key="1">
    <citation type="journal article" date="2023" name="GigaByte">
        <title>Genome assembly of the bearded iris, Iris pallida Lam.</title>
        <authorList>
            <person name="Bruccoleri R.E."/>
            <person name="Oakeley E.J."/>
            <person name="Faust A.M.E."/>
            <person name="Altorfer M."/>
            <person name="Dessus-Babus S."/>
            <person name="Burckhardt D."/>
            <person name="Oertli M."/>
            <person name="Naumann U."/>
            <person name="Petersen F."/>
            <person name="Wong J."/>
        </authorList>
    </citation>
    <scope>NUCLEOTIDE SEQUENCE</scope>
    <source>
        <strain evidence="4">GSM-AAB239-AS_SAM_17_03QT</strain>
    </source>
</reference>
<dbReference type="InterPro" id="IPR036047">
    <property type="entry name" value="F-box-like_dom_sf"/>
</dbReference>
<evidence type="ECO:0000256" key="1">
    <source>
        <dbReference type="ARBA" id="ARBA00022574"/>
    </source>
</evidence>
<dbReference type="SMART" id="SM00320">
    <property type="entry name" value="WD40"/>
    <property type="match status" value="6"/>
</dbReference>
<sequence length="426" mass="46722">MEASSGGGGGGGGGKRPAASSSVKSLGGDLLCSIFSLLDHVQLIRCSVVCKSWSSTIFTSSLMKDLYFRKYPRRISGEPDPLLGSMRRFLQGLAMEDHRSSFLSASADIHSWRAHNVRINLCRMRRGLILTGAEDKVLRLWSADSYKCLDEYAISNIKPLVDYDFDENKVVGLAGSRICILRRNKRSFSQSREGIFKGLCMRYTDPEAVVGCEDGSARVFDMYSGSCSQIIRMRVGPVQCLALTEEQLIFGGSTFGNIAVADLSSGELIASLKSKFSPTGMKSLSFNMHSHLLFAGSTSGYAHCWDLRTMRPLWETRISPNVIYSTHHLSADASTLAAGGLDGVLRLLSQSTGELLSSFVMDIGLPVSSDDRQEKTEKRTARRLSDGICIENIPISARPPITCLAVGLKKVVTVHNDKHLSMWRFP</sequence>
<dbReference type="InterPro" id="IPR001680">
    <property type="entry name" value="WD40_rpt"/>
</dbReference>
<keyword evidence="5" id="KW-1185">Reference proteome</keyword>
<dbReference type="SUPFAM" id="SSF50978">
    <property type="entry name" value="WD40 repeat-like"/>
    <property type="match status" value="1"/>
</dbReference>
<dbReference type="Gene3D" id="1.20.1280.50">
    <property type="match status" value="1"/>
</dbReference>
<dbReference type="SUPFAM" id="SSF81383">
    <property type="entry name" value="F-box domain"/>
    <property type="match status" value="1"/>
</dbReference>
<evidence type="ECO:0000313" key="4">
    <source>
        <dbReference type="EMBL" id="KAJ6821278.1"/>
    </source>
</evidence>
<gene>
    <name evidence="4" type="ORF">M6B38_392545</name>
</gene>
<organism evidence="4 5">
    <name type="scientific">Iris pallida</name>
    <name type="common">Sweet iris</name>
    <dbReference type="NCBI Taxonomy" id="29817"/>
    <lineage>
        <taxon>Eukaryota</taxon>
        <taxon>Viridiplantae</taxon>
        <taxon>Streptophyta</taxon>
        <taxon>Embryophyta</taxon>
        <taxon>Tracheophyta</taxon>
        <taxon>Spermatophyta</taxon>
        <taxon>Magnoliopsida</taxon>
        <taxon>Liliopsida</taxon>
        <taxon>Asparagales</taxon>
        <taxon>Iridaceae</taxon>
        <taxon>Iridoideae</taxon>
        <taxon>Irideae</taxon>
        <taxon>Iris</taxon>
    </lineage>
</organism>
<evidence type="ECO:0000256" key="2">
    <source>
        <dbReference type="ARBA" id="ARBA00022737"/>
    </source>
</evidence>
<reference evidence="4" key="2">
    <citation type="submission" date="2023-04" db="EMBL/GenBank/DDBJ databases">
        <authorList>
            <person name="Bruccoleri R.E."/>
            <person name="Oakeley E.J."/>
            <person name="Faust A.-M."/>
            <person name="Dessus-Babus S."/>
            <person name="Altorfer M."/>
            <person name="Burckhardt D."/>
            <person name="Oertli M."/>
            <person name="Naumann U."/>
            <person name="Petersen F."/>
            <person name="Wong J."/>
        </authorList>
    </citation>
    <scope>NUCLEOTIDE SEQUENCE</scope>
    <source>
        <strain evidence="4">GSM-AAB239-AS_SAM_17_03QT</strain>
        <tissue evidence="4">Leaf</tissue>
    </source>
</reference>
<dbReference type="InterPro" id="IPR015943">
    <property type="entry name" value="WD40/YVTN_repeat-like_dom_sf"/>
</dbReference>
<dbReference type="Proteomes" id="UP001140949">
    <property type="component" value="Unassembled WGS sequence"/>
</dbReference>
<dbReference type="PANTHER" id="PTHR44436">
    <property type="entry name" value="F-BOX/WD REPEAT-CONTAINING PROTEIN 2"/>
    <property type="match status" value="1"/>
</dbReference>
<dbReference type="AlphaFoldDB" id="A0AAX6FYZ3"/>
<dbReference type="Gene3D" id="2.130.10.10">
    <property type="entry name" value="YVTN repeat-like/Quinoprotein amine dehydrogenase"/>
    <property type="match status" value="1"/>
</dbReference>
<evidence type="ECO:0000259" key="3">
    <source>
        <dbReference type="PROSITE" id="PS50181"/>
    </source>
</evidence>
<evidence type="ECO:0000313" key="5">
    <source>
        <dbReference type="Proteomes" id="UP001140949"/>
    </source>
</evidence>
<feature type="domain" description="F-box" evidence="3">
    <location>
        <begin position="20"/>
        <end position="71"/>
    </location>
</feature>
<dbReference type="PROSITE" id="PS50181">
    <property type="entry name" value="FBOX"/>
    <property type="match status" value="1"/>
</dbReference>
<dbReference type="PANTHER" id="PTHR44436:SF1">
    <property type="entry name" value="F-BOX_WD REPEAT-CONTAINING PROTEIN 2"/>
    <property type="match status" value="1"/>
</dbReference>
<keyword evidence="1" id="KW-0853">WD repeat</keyword>
<dbReference type="InterPro" id="IPR036322">
    <property type="entry name" value="WD40_repeat_dom_sf"/>
</dbReference>
<dbReference type="Pfam" id="PF12937">
    <property type="entry name" value="F-box-like"/>
    <property type="match status" value="1"/>
</dbReference>
<keyword evidence="2" id="KW-0677">Repeat</keyword>